<keyword evidence="4" id="KW-1185">Reference proteome</keyword>
<dbReference type="AlphaFoldDB" id="A0ABD1A5R1"/>
<proteinExistence type="predicted"/>
<evidence type="ECO:0000313" key="4">
    <source>
        <dbReference type="Proteomes" id="UP001558713"/>
    </source>
</evidence>
<name>A0ABD1A5R1_CARAN</name>
<feature type="region of interest" description="Disordered" evidence="1">
    <location>
        <begin position="53"/>
        <end position="133"/>
    </location>
</feature>
<feature type="compositionally biased region" description="Acidic residues" evidence="1">
    <location>
        <begin position="69"/>
        <end position="81"/>
    </location>
</feature>
<reference evidence="2 4" key="1">
    <citation type="submission" date="2024-04" db="EMBL/GenBank/DDBJ databases">
        <title>Genome assembly C_amara_ONT_v2.</title>
        <authorList>
            <person name="Yant L."/>
            <person name="Moore C."/>
            <person name="Slenker M."/>
        </authorList>
    </citation>
    <scope>NUCLEOTIDE SEQUENCE [LARGE SCALE GENOMIC DNA]</scope>
    <source>
        <tissue evidence="2">Leaf</tissue>
    </source>
</reference>
<dbReference type="Proteomes" id="UP001558713">
    <property type="component" value="Unassembled WGS sequence"/>
</dbReference>
<accession>A0ABD1A5R1</accession>
<evidence type="ECO:0000256" key="1">
    <source>
        <dbReference type="SAM" id="MobiDB-lite"/>
    </source>
</evidence>
<evidence type="ECO:0000313" key="2">
    <source>
        <dbReference type="EMBL" id="KAL1202166.1"/>
    </source>
</evidence>
<protein>
    <submittedName>
        <fullName evidence="2">Uncharacterized protein</fullName>
    </submittedName>
</protein>
<organism evidence="2 4">
    <name type="scientific">Cardamine amara subsp. amara</name>
    <dbReference type="NCBI Taxonomy" id="228776"/>
    <lineage>
        <taxon>Eukaryota</taxon>
        <taxon>Viridiplantae</taxon>
        <taxon>Streptophyta</taxon>
        <taxon>Embryophyta</taxon>
        <taxon>Tracheophyta</taxon>
        <taxon>Spermatophyta</taxon>
        <taxon>Magnoliopsida</taxon>
        <taxon>eudicotyledons</taxon>
        <taxon>Gunneridae</taxon>
        <taxon>Pentapetalae</taxon>
        <taxon>rosids</taxon>
        <taxon>malvids</taxon>
        <taxon>Brassicales</taxon>
        <taxon>Brassicaceae</taxon>
        <taxon>Cardamineae</taxon>
        <taxon>Cardamine</taxon>
    </lineage>
</organism>
<dbReference type="EMBL" id="JBANAX010000478">
    <property type="protein sequence ID" value="KAL1207359.1"/>
    <property type="molecule type" value="Genomic_DNA"/>
</dbReference>
<sequence>MLDKLIRGFEQGRGHKDYRSRGFGFEEHKEFVTHVESQGGYFDRQARYDHQVRLPSNHGRPPVSHMAAWDEEDEDSDEEFFESSQSHHTNALPHRSNNQHQQPPHMNFMPPPPVAQPHHNGKMGSGWQGRHEDAYHGGRQMEKHHGGHQMQQHHGMYEMQQDHSGHVMQQSHGGHGMQQQHGGHGMQHEDLLMTPQVPPRHVYMNNPNFSSGDGRTVVVKTTEKWQVNGGHRKLGWGSKGL</sequence>
<evidence type="ECO:0000313" key="3">
    <source>
        <dbReference type="EMBL" id="KAL1207359.1"/>
    </source>
</evidence>
<feature type="compositionally biased region" description="Low complexity" evidence="1">
    <location>
        <begin position="99"/>
        <end position="108"/>
    </location>
</feature>
<dbReference type="EMBL" id="JBANAX010000582">
    <property type="protein sequence ID" value="KAL1202166.1"/>
    <property type="molecule type" value="Genomic_DNA"/>
</dbReference>
<gene>
    <name evidence="2" type="ORF">V5N11_007134</name>
    <name evidence="3" type="ORF">V5N11_009923</name>
</gene>
<comment type="caution">
    <text evidence="2">The sequence shown here is derived from an EMBL/GenBank/DDBJ whole genome shotgun (WGS) entry which is preliminary data.</text>
</comment>